<feature type="transmembrane region" description="Helical" evidence="6">
    <location>
        <begin position="95"/>
        <end position="114"/>
    </location>
</feature>
<feature type="transmembrane region" description="Helical" evidence="6">
    <location>
        <begin position="371"/>
        <end position="393"/>
    </location>
</feature>
<feature type="transmembrane region" description="Helical" evidence="6">
    <location>
        <begin position="471"/>
        <end position="492"/>
    </location>
</feature>
<sequence length="511" mass="58467">MSRLNLTLKNGWIALVFQLGYIVVQFFSRDIFLENLGDEFIGSEGTLKSMLMFLNLSELGIGTAIGFSLYTPIFNNDRDKINEIIGYLGYLYKKIGLFILIGGVTLALFFPLFFKNTEMNIGIIIFLFFSLLVGNLINYFFTYHMFLLEADQKSYVNITIGTSSYILKLVIQCIVLIYFESVILWISAELLVAVLQVIVLRIKIKQIYPWLVFNYKVNDDIKTRNKYILKKIKQVSFHKLGSFVSTGTDNILIFALINPATVAYVGNYQMVMGNVNILVSKLFSGTNASVGNLVAEKDINNMLKVFWEMMALRFFFAGTTSLLIYVGLDDFIILWLGEKYLLSQDILVALALIFFILQVRQPVDSFVQAHGLYDDIWAPVIQSVINLLVSIIFVLEYGIIGVFIGTIISQIIVVMLWRPYYLFSKGFNLNSMVYWKGFTLHLIYLSLASGLFYLFFHLFDTSRSNNIIELIVKLTILGSAFLCIYFIVLRLISQGFKDLINRLYSLVKNKL</sequence>
<feature type="transmembrane region" description="Helical" evidence="6">
    <location>
        <begin position="52"/>
        <end position="74"/>
    </location>
</feature>
<keyword evidence="8" id="KW-1185">Reference proteome</keyword>
<evidence type="ECO:0008006" key="9">
    <source>
        <dbReference type="Google" id="ProtNLM"/>
    </source>
</evidence>
<protein>
    <recommendedName>
        <fullName evidence="9">O-antigen/teichoic acid export membrane protein</fullName>
    </recommendedName>
</protein>
<evidence type="ECO:0000256" key="1">
    <source>
        <dbReference type="ARBA" id="ARBA00004651"/>
    </source>
</evidence>
<dbReference type="RefSeq" id="WP_380290450.1">
    <property type="nucleotide sequence ID" value="NZ_JBHULY010000013.1"/>
</dbReference>
<evidence type="ECO:0000256" key="2">
    <source>
        <dbReference type="ARBA" id="ARBA00022475"/>
    </source>
</evidence>
<name>A0ABW5TAW5_9FLAO</name>
<dbReference type="EMBL" id="JBHULY010000013">
    <property type="protein sequence ID" value="MFD2725964.1"/>
    <property type="molecule type" value="Genomic_DNA"/>
</dbReference>
<proteinExistence type="predicted"/>
<organism evidence="7 8">
    <name type="scientific">Hyunsoonleella rubra</name>
    <dbReference type="NCBI Taxonomy" id="1737062"/>
    <lineage>
        <taxon>Bacteria</taxon>
        <taxon>Pseudomonadati</taxon>
        <taxon>Bacteroidota</taxon>
        <taxon>Flavobacteriia</taxon>
        <taxon>Flavobacteriales</taxon>
        <taxon>Flavobacteriaceae</taxon>
    </lineage>
</organism>
<evidence type="ECO:0000313" key="7">
    <source>
        <dbReference type="EMBL" id="MFD2725964.1"/>
    </source>
</evidence>
<evidence type="ECO:0000256" key="6">
    <source>
        <dbReference type="SAM" id="Phobius"/>
    </source>
</evidence>
<keyword evidence="3 6" id="KW-0812">Transmembrane</keyword>
<feature type="transmembrane region" description="Helical" evidence="6">
    <location>
        <begin position="438"/>
        <end position="459"/>
    </location>
</feature>
<feature type="transmembrane region" description="Helical" evidence="6">
    <location>
        <begin position="155"/>
        <end position="177"/>
    </location>
</feature>
<feature type="transmembrane region" description="Helical" evidence="6">
    <location>
        <begin position="399"/>
        <end position="417"/>
    </location>
</feature>
<evidence type="ECO:0000313" key="8">
    <source>
        <dbReference type="Proteomes" id="UP001597476"/>
    </source>
</evidence>
<evidence type="ECO:0000256" key="5">
    <source>
        <dbReference type="ARBA" id="ARBA00023136"/>
    </source>
</evidence>
<feature type="transmembrane region" description="Helical" evidence="6">
    <location>
        <begin position="310"/>
        <end position="328"/>
    </location>
</feature>
<feature type="transmembrane region" description="Helical" evidence="6">
    <location>
        <begin position="340"/>
        <end position="359"/>
    </location>
</feature>
<feature type="transmembrane region" description="Helical" evidence="6">
    <location>
        <begin position="12"/>
        <end position="32"/>
    </location>
</feature>
<gene>
    <name evidence="7" type="ORF">ACFSR8_07035</name>
</gene>
<comment type="subcellular location">
    <subcellularLocation>
        <location evidence="1">Cell membrane</location>
        <topology evidence="1">Multi-pass membrane protein</topology>
    </subcellularLocation>
</comment>
<accession>A0ABW5TAW5</accession>
<keyword evidence="5 6" id="KW-0472">Membrane</keyword>
<keyword evidence="2" id="KW-1003">Cell membrane</keyword>
<comment type="caution">
    <text evidence="7">The sequence shown here is derived from an EMBL/GenBank/DDBJ whole genome shotgun (WGS) entry which is preliminary data.</text>
</comment>
<evidence type="ECO:0000256" key="4">
    <source>
        <dbReference type="ARBA" id="ARBA00022989"/>
    </source>
</evidence>
<keyword evidence="4 6" id="KW-1133">Transmembrane helix</keyword>
<feature type="transmembrane region" description="Helical" evidence="6">
    <location>
        <begin position="120"/>
        <end position="143"/>
    </location>
</feature>
<dbReference type="PANTHER" id="PTHR30250:SF26">
    <property type="entry name" value="PSMA PROTEIN"/>
    <property type="match status" value="1"/>
</dbReference>
<dbReference type="PANTHER" id="PTHR30250">
    <property type="entry name" value="PST FAMILY PREDICTED COLANIC ACID TRANSPORTER"/>
    <property type="match status" value="1"/>
</dbReference>
<reference evidence="8" key="1">
    <citation type="journal article" date="2019" name="Int. J. Syst. Evol. Microbiol.">
        <title>The Global Catalogue of Microorganisms (GCM) 10K type strain sequencing project: providing services to taxonomists for standard genome sequencing and annotation.</title>
        <authorList>
            <consortium name="The Broad Institute Genomics Platform"/>
            <consortium name="The Broad Institute Genome Sequencing Center for Infectious Disease"/>
            <person name="Wu L."/>
            <person name="Ma J."/>
        </authorList>
    </citation>
    <scope>NUCLEOTIDE SEQUENCE [LARGE SCALE GENOMIC DNA]</scope>
    <source>
        <strain evidence="8">KCTC 42398</strain>
    </source>
</reference>
<dbReference type="InterPro" id="IPR050833">
    <property type="entry name" value="Poly_Biosynth_Transport"/>
</dbReference>
<feature type="transmembrane region" description="Helical" evidence="6">
    <location>
        <begin position="183"/>
        <end position="202"/>
    </location>
</feature>
<dbReference type="Proteomes" id="UP001597476">
    <property type="component" value="Unassembled WGS sequence"/>
</dbReference>
<evidence type="ECO:0000256" key="3">
    <source>
        <dbReference type="ARBA" id="ARBA00022692"/>
    </source>
</evidence>